<feature type="domain" description="Thiaminase-2/PQQC" evidence="1">
    <location>
        <begin position="91"/>
        <end position="187"/>
    </location>
</feature>
<proteinExistence type="predicted"/>
<organism evidence="2 3">
    <name type="scientific">Candidatus Doudnabacteria bacterium RIFCSPHIGHO2_01_FULL_41_86</name>
    <dbReference type="NCBI Taxonomy" id="1817821"/>
    <lineage>
        <taxon>Bacteria</taxon>
        <taxon>Candidatus Doudnaibacteriota</taxon>
    </lineage>
</organism>
<dbReference type="InterPro" id="IPR016084">
    <property type="entry name" value="Haem_Oase-like_multi-hlx"/>
</dbReference>
<gene>
    <name evidence="2" type="ORF">A2717_02970</name>
</gene>
<dbReference type="Pfam" id="PF03070">
    <property type="entry name" value="TENA_THI-4"/>
    <property type="match status" value="1"/>
</dbReference>
<name>A0A1F5N800_9BACT</name>
<evidence type="ECO:0000313" key="2">
    <source>
        <dbReference type="EMBL" id="OGE73550.1"/>
    </source>
</evidence>
<evidence type="ECO:0000313" key="3">
    <source>
        <dbReference type="Proteomes" id="UP000177610"/>
    </source>
</evidence>
<dbReference type="EMBL" id="MFEH01000007">
    <property type="protein sequence ID" value="OGE73550.1"/>
    <property type="molecule type" value="Genomic_DNA"/>
</dbReference>
<protein>
    <recommendedName>
        <fullName evidence="1">Thiaminase-2/PQQC domain-containing protein</fullName>
    </recommendedName>
</protein>
<dbReference type="InterPro" id="IPR004305">
    <property type="entry name" value="Thiaminase-2/PQQC"/>
</dbReference>
<reference evidence="2 3" key="1">
    <citation type="journal article" date="2016" name="Nat. Commun.">
        <title>Thousands of microbial genomes shed light on interconnected biogeochemical processes in an aquifer system.</title>
        <authorList>
            <person name="Anantharaman K."/>
            <person name="Brown C.T."/>
            <person name="Hug L.A."/>
            <person name="Sharon I."/>
            <person name="Castelle C.J."/>
            <person name="Probst A.J."/>
            <person name="Thomas B.C."/>
            <person name="Singh A."/>
            <person name="Wilkins M.J."/>
            <person name="Karaoz U."/>
            <person name="Brodie E.L."/>
            <person name="Williams K.H."/>
            <person name="Hubbard S.S."/>
            <person name="Banfield J.F."/>
        </authorList>
    </citation>
    <scope>NUCLEOTIDE SEQUENCE [LARGE SCALE GENOMIC DNA]</scope>
</reference>
<dbReference type="STRING" id="1817821.A2717_02970"/>
<sequence length="245" mass="28062">MNMLSPNQAIADLIGEQFIDWINQYVPQEMQSWAILEEMSTTQSKSEKIKKFVLQVFLANEAFLGSREGDPGFLRFAIANLSESDDPLAETALTILENRRTEELVGHSVEQGILKTKSREQWVILLLTLGFSPEEIERAEPKEPTRNFIAELSEIYSTGEWQTAVGAFAAYDISENVIRKAMQQMLVKLGLNHKDLEILNTENNSSMILEKVTFDLESKELVWQGVMRQLEIRKEFLTDLEKYLV</sequence>
<dbReference type="AlphaFoldDB" id="A0A1F5N800"/>
<dbReference type="Gene3D" id="1.20.910.10">
    <property type="entry name" value="Heme oxygenase-like"/>
    <property type="match status" value="1"/>
</dbReference>
<evidence type="ECO:0000259" key="1">
    <source>
        <dbReference type="Pfam" id="PF03070"/>
    </source>
</evidence>
<comment type="caution">
    <text evidence="2">The sequence shown here is derived from an EMBL/GenBank/DDBJ whole genome shotgun (WGS) entry which is preliminary data.</text>
</comment>
<dbReference type="SUPFAM" id="SSF48613">
    <property type="entry name" value="Heme oxygenase-like"/>
    <property type="match status" value="1"/>
</dbReference>
<accession>A0A1F5N800</accession>
<dbReference type="Proteomes" id="UP000177610">
    <property type="component" value="Unassembled WGS sequence"/>
</dbReference>